<evidence type="ECO:0000256" key="1">
    <source>
        <dbReference type="ARBA" id="ARBA00034120"/>
    </source>
</evidence>
<dbReference type="InterPro" id="IPR043502">
    <property type="entry name" value="DNA/RNA_pol_sf"/>
</dbReference>
<name>A0A4S2FRB5_9BACT</name>
<dbReference type="EMBL" id="SRYD01000047">
    <property type="protein sequence ID" value="TGY71715.1"/>
    <property type="molecule type" value="Genomic_DNA"/>
</dbReference>
<dbReference type="AlphaFoldDB" id="A0A4S2FRB5"/>
<reference evidence="3 4" key="1">
    <citation type="submission" date="2019-04" db="EMBL/GenBank/DDBJ databases">
        <title>Microbes associate with the intestines of laboratory mice.</title>
        <authorList>
            <person name="Navarre W."/>
            <person name="Wong E."/>
            <person name="Huang K."/>
            <person name="Tropini C."/>
            <person name="Ng K."/>
            <person name="Yu B."/>
        </authorList>
    </citation>
    <scope>NUCLEOTIDE SEQUENCE [LARGE SCALE GENOMIC DNA]</scope>
    <source>
        <strain evidence="3 4">NM06_A21</strain>
    </source>
</reference>
<comment type="similarity">
    <text evidence="1">Belongs to the bacterial reverse transcriptase family.</text>
</comment>
<evidence type="ECO:0000259" key="2">
    <source>
        <dbReference type="PROSITE" id="PS50878"/>
    </source>
</evidence>
<dbReference type="PROSITE" id="PS50878">
    <property type="entry name" value="RT_POL"/>
    <property type="match status" value="1"/>
</dbReference>
<gene>
    <name evidence="3" type="ORF">E5333_11070</name>
</gene>
<protein>
    <recommendedName>
        <fullName evidence="2">Reverse transcriptase domain-containing protein</fullName>
    </recommendedName>
</protein>
<sequence>MKRDGFIIEEIVEQRNLEDAFDSVVKGTKRKNLREGKWLIAHRAEFLEIVRQEFLSGKLTFLPYHRKPTKEEIRNGGYKEKIIKEAGKTRTLQVFCMAARIKINACMTVVDKHLQRRYIRTTSASIKNRGMHDLKQCIERDMREDPTLLYWYKFDIRKFYDTVRQDFVMYALRRVFKDEKLLGIMEQFVRLMPNGIGISIGQRSSQGEGNLLLSTNLDHYLKDRYGIKYFYRYCDDGLIGSSTKLYLWETRGIVHERIESIGQTIKPNERVFPIEEGLDFLGYVIRPFIDEHGNRQTYSRLRKRVKQSFCRKLAKVKSRKRRRELIGSFYGMAKHANCRNLLKKILTRKEMIKLSDLGITYTPTDGKKRFHGDKVRLSAIVNQEIEIHDFERGVKTPHGADRYLVSFKEVRTGKWGKFFTNSDEMKHILDAIAAKGDVWPVLATIKAEPFENGGGFHYYFSND</sequence>
<organism evidence="3 4">
    <name type="scientific">Muribaculum intestinale</name>
    <dbReference type="NCBI Taxonomy" id="1796646"/>
    <lineage>
        <taxon>Bacteria</taxon>
        <taxon>Pseudomonadati</taxon>
        <taxon>Bacteroidota</taxon>
        <taxon>Bacteroidia</taxon>
        <taxon>Bacteroidales</taxon>
        <taxon>Muribaculaceae</taxon>
        <taxon>Muribaculum</taxon>
    </lineage>
</organism>
<evidence type="ECO:0000313" key="4">
    <source>
        <dbReference type="Proteomes" id="UP000306630"/>
    </source>
</evidence>
<dbReference type="Pfam" id="PF00078">
    <property type="entry name" value="RVT_1"/>
    <property type="match status" value="1"/>
</dbReference>
<evidence type="ECO:0000313" key="3">
    <source>
        <dbReference type="EMBL" id="TGY71715.1"/>
    </source>
</evidence>
<dbReference type="InterPro" id="IPR000477">
    <property type="entry name" value="RT_dom"/>
</dbReference>
<accession>A0A4S2FRB5</accession>
<dbReference type="RefSeq" id="WP_128713507.1">
    <property type="nucleotide sequence ID" value="NZ_SRYD01000047.1"/>
</dbReference>
<dbReference type="InterPro" id="IPR051083">
    <property type="entry name" value="GrpII_Intron_Splice-Mob/Def"/>
</dbReference>
<dbReference type="SUPFAM" id="SSF56672">
    <property type="entry name" value="DNA/RNA polymerases"/>
    <property type="match status" value="1"/>
</dbReference>
<proteinExistence type="inferred from homology"/>
<comment type="caution">
    <text evidence="3">The sequence shown here is derived from an EMBL/GenBank/DDBJ whole genome shotgun (WGS) entry which is preliminary data.</text>
</comment>
<dbReference type="PANTHER" id="PTHR34047">
    <property type="entry name" value="NUCLEAR INTRON MATURASE 1, MITOCHONDRIAL-RELATED"/>
    <property type="match status" value="1"/>
</dbReference>
<dbReference type="Proteomes" id="UP000306630">
    <property type="component" value="Unassembled WGS sequence"/>
</dbReference>
<feature type="domain" description="Reverse transcriptase" evidence="2">
    <location>
        <begin position="1"/>
        <end position="285"/>
    </location>
</feature>
<dbReference type="PANTHER" id="PTHR34047:SF8">
    <property type="entry name" value="PROTEIN YKFC"/>
    <property type="match status" value="1"/>
</dbReference>